<comment type="caution">
    <text evidence="1">The sequence shown here is derived from an EMBL/GenBank/DDBJ whole genome shotgun (WGS) entry which is preliminary data.</text>
</comment>
<dbReference type="RefSeq" id="WP_154362582.1">
    <property type="nucleotide sequence ID" value="NZ_WKJH01000001.1"/>
</dbReference>
<evidence type="ECO:0000313" key="1">
    <source>
        <dbReference type="EMBL" id="MRX62583.1"/>
    </source>
</evidence>
<evidence type="ECO:0000313" key="2">
    <source>
        <dbReference type="Proteomes" id="UP000443153"/>
    </source>
</evidence>
<dbReference type="AlphaFoldDB" id="A0A6I2MFK4"/>
<protein>
    <submittedName>
        <fullName evidence="1">Uncharacterized protein</fullName>
    </submittedName>
</protein>
<reference evidence="1 2" key="1">
    <citation type="submission" date="2019-11" db="EMBL/GenBank/DDBJ databases">
        <title>Maribacter lutea sp. nov., a marine bacterium isolated from intertidal sand.</title>
        <authorList>
            <person name="Liu A."/>
        </authorList>
    </citation>
    <scope>NUCLEOTIDE SEQUENCE [LARGE SCALE GENOMIC DNA]</scope>
    <source>
        <strain evidence="1 2">RZ05</strain>
    </source>
</reference>
<accession>A0A6I2MFK4</accession>
<name>A0A6I2MFK4_9FLAO</name>
<dbReference type="EMBL" id="WKJH01000001">
    <property type="protein sequence ID" value="MRX62583.1"/>
    <property type="molecule type" value="Genomic_DNA"/>
</dbReference>
<dbReference type="OrthoDB" id="1231056at2"/>
<sequence length="260" mass="30837">MHQKKRELISQFIYSWKQLKEEGVIKNQKDFTGQIAEWLIAELYNGTLAENGKQKDWDLIADNLKYQVKGHAKSKTSKRRDTDFNYNMNSELDVFVIVVFNEEFKLKNIFQISKSEIFEKKLIENRNKGSVILWSKLENYDILRSYKWNKRQMDILSIFFTDDDDSKIECKTYKIKIGKDYWEKGYLTPPKKALSSLPPEGTRIILRPRNKKEIICNLVNNPNKRILSNLELKDYIQQNFEIGDTLEFEMVGDNKMKILN</sequence>
<dbReference type="Proteomes" id="UP000443153">
    <property type="component" value="Unassembled WGS sequence"/>
</dbReference>
<keyword evidence="2" id="KW-1185">Reference proteome</keyword>
<organism evidence="1 2">
    <name type="scientific">Maribacter luteus</name>
    <dbReference type="NCBI Taxonomy" id="2594478"/>
    <lineage>
        <taxon>Bacteria</taxon>
        <taxon>Pseudomonadati</taxon>
        <taxon>Bacteroidota</taxon>
        <taxon>Flavobacteriia</taxon>
        <taxon>Flavobacteriales</taxon>
        <taxon>Flavobacteriaceae</taxon>
        <taxon>Maribacter</taxon>
    </lineage>
</organism>
<proteinExistence type="predicted"/>
<gene>
    <name evidence="1" type="ORF">GJ691_00255</name>
</gene>